<evidence type="ECO:0000256" key="16">
    <source>
        <dbReference type="SAM" id="MobiDB-lite"/>
    </source>
</evidence>
<evidence type="ECO:0000256" key="11">
    <source>
        <dbReference type="ARBA" id="ARBA00054833"/>
    </source>
</evidence>
<dbReference type="InParanoid" id="F7GKA8"/>
<dbReference type="AlphaFoldDB" id="F7GKA8"/>
<sequence length="313" mass="35031">MEDRKRLAYSIIQFLHDQVKHGRLSSDAQESLEASIQCLETAFEVTVDDRHLAVSQTLPEIFEAAIERGEVRNIHKNSEPIPTIDKETPEAERFKRKGNEQMKKENFEEAVSFYGKAIELNPTNAVYFCNRAAAYSKIGDYAGAMKDCERAIGIDPYYSKAYGRMGLALLSLNKHKEAVGYYKKALELDPDNDMYKTNFKLAQKKMKETSDATENTGGIDLAGLLSNPGLRNMASNLMNNPQVQQVVSGVASSIQNHSGAARGNRSPNNISNLLQAGQHFAQQLQQQNPELIEQLKNQIRSRSSKTSNDDQKE</sequence>
<dbReference type="Pfam" id="PF13414">
    <property type="entry name" value="TPR_11"/>
    <property type="match status" value="1"/>
</dbReference>
<evidence type="ECO:0000313" key="18">
    <source>
        <dbReference type="Ensembl" id="ENSMODP00000023497.2"/>
    </source>
</evidence>
<feature type="repeat" description="TPR" evidence="15">
    <location>
        <begin position="125"/>
        <end position="158"/>
    </location>
</feature>
<evidence type="ECO:0000256" key="15">
    <source>
        <dbReference type="PROSITE-ProRule" id="PRU00339"/>
    </source>
</evidence>
<dbReference type="SMART" id="SM00028">
    <property type="entry name" value="TPR"/>
    <property type="match status" value="3"/>
</dbReference>
<dbReference type="InterPro" id="IPR011990">
    <property type="entry name" value="TPR-like_helical_dom_sf"/>
</dbReference>
<protein>
    <recommendedName>
        <fullName evidence="13">Small glutamine-rich tetratricopeptide repeat-containing protein alpha</fullName>
    </recommendedName>
    <alternativeName>
        <fullName evidence="14">Alpha-SGT</fullName>
    </alternativeName>
</protein>
<dbReference type="Gene3D" id="1.20.5.420">
    <property type="entry name" value="Immunoglobulin FC, subunit C"/>
    <property type="match status" value="1"/>
</dbReference>
<evidence type="ECO:0000256" key="7">
    <source>
        <dbReference type="ARBA" id="ARBA00022803"/>
    </source>
</evidence>
<evidence type="ECO:0000256" key="4">
    <source>
        <dbReference type="ARBA" id="ARBA00022490"/>
    </source>
</evidence>
<dbReference type="InterPro" id="IPR019734">
    <property type="entry name" value="TPR_rpt"/>
</dbReference>
<organism evidence="18 19">
    <name type="scientific">Monodelphis domestica</name>
    <name type="common">Gray short-tailed opossum</name>
    <dbReference type="NCBI Taxonomy" id="13616"/>
    <lineage>
        <taxon>Eukaryota</taxon>
        <taxon>Metazoa</taxon>
        <taxon>Chordata</taxon>
        <taxon>Craniata</taxon>
        <taxon>Vertebrata</taxon>
        <taxon>Euteleostomi</taxon>
        <taxon>Mammalia</taxon>
        <taxon>Metatheria</taxon>
        <taxon>Didelphimorphia</taxon>
        <taxon>Didelphidae</taxon>
        <taxon>Monodelphis</taxon>
    </lineage>
</organism>
<comment type="subunit">
    <text evidence="12">Homodimer. Homooligomer. Interacts with DNAJC5 and DNAJC5B. Interacts (via TPR repeats) with HSP90AA1. Interacts (via Gln-rich region) with SLC2A1. Interacts with HSP90AB1. Interacts (via TPR repeats) with HSPA8/Hsc70; the interaction is direct. Interacts with BAG6 (via ubiquitin-like domain); interaction prevents interaction between BAG6 and RNF126. Forms a multiprotein complex, at least composed of DNAJB12, DNAJB14, HSPA8/Hsc70 and SGTA; interaction with DNAJB14 and HSPA8/Hsc70 is direct.</text>
</comment>
<reference evidence="18" key="2">
    <citation type="submission" date="2025-08" db="UniProtKB">
        <authorList>
            <consortium name="Ensembl"/>
        </authorList>
    </citation>
    <scope>IDENTIFICATION</scope>
</reference>
<dbReference type="GO" id="GO:0006620">
    <property type="term" value="P:post-translational protein targeting to endoplasmic reticulum membrane"/>
    <property type="evidence" value="ECO:0000318"/>
    <property type="project" value="GO_Central"/>
</dbReference>
<dbReference type="FunFam" id="1.25.40.10:FF:000108">
    <property type="entry name" value="Small glutamine-rich tetratricopeptide repeat-containing protein alpha"/>
    <property type="match status" value="1"/>
</dbReference>
<feature type="region of interest" description="Disordered" evidence="16">
    <location>
        <begin position="250"/>
        <end position="270"/>
    </location>
</feature>
<dbReference type="RefSeq" id="XP_056666200.1">
    <property type="nucleotide sequence ID" value="XM_056810222.1"/>
</dbReference>
<evidence type="ECO:0000256" key="6">
    <source>
        <dbReference type="ARBA" id="ARBA00022737"/>
    </source>
</evidence>
<dbReference type="PANTHER" id="PTHR45831">
    <property type="entry name" value="LD24721P"/>
    <property type="match status" value="1"/>
</dbReference>
<proteinExistence type="inferred from homology"/>
<dbReference type="OMA" id="DMARNMM"/>
<reference evidence="18" key="3">
    <citation type="submission" date="2025-09" db="UniProtKB">
        <authorList>
            <consortium name="Ensembl"/>
        </authorList>
    </citation>
    <scope>IDENTIFICATION</scope>
</reference>
<comment type="function">
    <text evidence="11">Co-chaperone that binds misfolded and hydrophobic patches-containing client proteins in the cytosol. Mediates their targeting to the endoplasmic reticulum but also regulates their sorting to the proteasome when targeting fails. Functions in tail-anchored/type II transmembrane proteins membrane insertion constituting with ASNA1 and the BAG6 complex a targeting module. Functions upstream of the BAG6 complex and ASNA1, binding more rapidly the transmembrane domain of newly synthesized proteins. It is also involved in the regulation of the endoplasmic reticulum-associated misfolded protein catabolic process via its interaction with BAG6: collaborates with the BAG6 complex to maintain hydrophobic substrates in non-ubiquitinated states. Competes with RNF126 for interaction with BAG6, preventing the ubiquitination of client proteins associated with the BAG6 complex. Binds directly to HSC70 and HSP70 and regulates their ATPase activity.</text>
</comment>
<evidence type="ECO:0000256" key="8">
    <source>
        <dbReference type="ARBA" id="ARBA00022990"/>
    </source>
</evidence>
<dbReference type="GO" id="GO:0016020">
    <property type="term" value="C:membrane"/>
    <property type="evidence" value="ECO:0000318"/>
    <property type="project" value="GO_Central"/>
</dbReference>
<dbReference type="PROSITE" id="PS50293">
    <property type="entry name" value="TPR_REGION"/>
    <property type="match status" value="1"/>
</dbReference>
<dbReference type="HOGENOM" id="CLU_044224_0_0_1"/>
<keyword evidence="9" id="KW-0143">Chaperone</keyword>
<keyword evidence="4" id="KW-0963">Cytoplasm</keyword>
<dbReference type="GO" id="GO:0072380">
    <property type="term" value="C:TRC complex"/>
    <property type="evidence" value="ECO:0000318"/>
    <property type="project" value="GO_Central"/>
</dbReference>
<dbReference type="PANTHER" id="PTHR45831:SF3">
    <property type="entry name" value="SMALL GLUTAMINE-RICH TETRATRICOPEPTIDE REPEAT-CONTAINING PROTEIN ALPHA"/>
    <property type="match status" value="1"/>
</dbReference>
<dbReference type="InterPro" id="IPR047150">
    <property type="entry name" value="SGT"/>
</dbReference>
<feature type="repeat" description="TPR" evidence="15">
    <location>
        <begin position="91"/>
        <end position="124"/>
    </location>
</feature>
<evidence type="ECO:0000259" key="17">
    <source>
        <dbReference type="Pfam" id="PF16546"/>
    </source>
</evidence>
<feature type="repeat" description="TPR" evidence="15">
    <location>
        <begin position="159"/>
        <end position="192"/>
    </location>
</feature>
<dbReference type="GeneID" id="130456272"/>
<dbReference type="FunFam" id="1.20.5.420:FF:000002">
    <property type="entry name" value="Small glutamine-rich tetratricopeptide repeat-containing protein alpha"/>
    <property type="match status" value="1"/>
</dbReference>
<dbReference type="STRING" id="13616.ENSMODP00000023497"/>
<evidence type="ECO:0000256" key="12">
    <source>
        <dbReference type="ARBA" id="ARBA00062864"/>
    </source>
</evidence>
<dbReference type="PROSITE" id="PS50005">
    <property type="entry name" value="TPR"/>
    <property type="match status" value="3"/>
</dbReference>
<dbReference type="SUPFAM" id="SSF48452">
    <property type="entry name" value="TPR-like"/>
    <property type="match status" value="1"/>
</dbReference>
<dbReference type="GO" id="GO:0005634">
    <property type="term" value="C:nucleus"/>
    <property type="evidence" value="ECO:0007669"/>
    <property type="project" value="UniProtKB-SubCell"/>
</dbReference>
<dbReference type="Pfam" id="PF16546">
    <property type="entry name" value="SGTA_dimer"/>
    <property type="match status" value="1"/>
</dbReference>
<dbReference type="Pfam" id="PF00515">
    <property type="entry name" value="TPR_1"/>
    <property type="match status" value="1"/>
</dbReference>
<keyword evidence="5" id="KW-0597">Phosphoprotein</keyword>
<keyword evidence="7 15" id="KW-0802">TPR repeat</keyword>
<dbReference type="Gene3D" id="1.25.40.10">
    <property type="entry name" value="Tetratricopeptide repeat domain"/>
    <property type="match status" value="1"/>
</dbReference>
<accession>F7GKA8</accession>
<gene>
    <name evidence="18" type="primary">LOC130456272</name>
</gene>
<dbReference type="GO" id="GO:0060090">
    <property type="term" value="F:molecular adaptor activity"/>
    <property type="evidence" value="ECO:0000318"/>
    <property type="project" value="GO_Central"/>
</dbReference>
<dbReference type="InterPro" id="IPR032374">
    <property type="entry name" value="SGTA_dimer"/>
</dbReference>
<evidence type="ECO:0000256" key="9">
    <source>
        <dbReference type="ARBA" id="ARBA00023186"/>
    </source>
</evidence>
<keyword evidence="19" id="KW-1185">Reference proteome</keyword>
<evidence type="ECO:0000313" key="19">
    <source>
        <dbReference type="Proteomes" id="UP000002280"/>
    </source>
</evidence>
<evidence type="ECO:0000256" key="13">
    <source>
        <dbReference type="ARBA" id="ARBA00070804"/>
    </source>
</evidence>
<dbReference type="OrthoDB" id="2335338at2759"/>
<dbReference type="GeneTree" id="ENSGT00940000159037"/>
<dbReference type="Bgee" id="ENSMODG00000018837">
    <property type="expression patterns" value="Expressed in spermatocyte and 20 other cell types or tissues"/>
</dbReference>
<evidence type="ECO:0000256" key="14">
    <source>
        <dbReference type="ARBA" id="ARBA00076853"/>
    </source>
</evidence>
<keyword evidence="6" id="KW-0677">Repeat</keyword>
<dbReference type="Proteomes" id="UP000002280">
    <property type="component" value="Chromosome 1"/>
</dbReference>
<evidence type="ECO:0000256" key="5">
    <source>
        <dbReference type="ARBA" id="ARBA00022553"/>
    </source>
</evidence>
<dbReference type="Ensembl" id="ENSMODT00000023913.2">
    <property type="protein sequence ID" value="ENSMODP00000023497.2"/>
    <property type="gene ID" value="ENSMODG00000018837.2"/>
</dbReference>
<name>F7GKA8_MONDO</name>
<feature type="domain" description="SGTA homodimerisation" evidence="17">
    <location>
        <begin position="4"/>
        <end position="63"/>
    </location>
</feature>
<evidence type="ECO:0000256" key="3">
    <source>
        <dbReference type="ARBA" id="ARBA00008175"/>
    </source>
</evidence>
<evidence type="ECO:0000256" key="2">
    <source>
        <dbReference type="ARBA" id="ARBA00004496"/>
    </source>
</evidence>
<reference evidence="18 19" key="1">
    <citation type="journal article" date="2007" name="Nature">
        <title>Genome of the marsupial Monodelphis domestica reveals innovation in non-coding sequences.</title>
        <authorList>
            <person name="Mikkelsen T.S."/>
            <person name="Wakefield M.J."/>
            <person name="Aken B."/>
            <person name="Amemiya C.T."/>
            <person name="Chang J.L."/>
            <person name="Duke S."/>
            <person name="Garber M."/>
            <person name="Gentles A.J."/>
            <person name="Goodstadt L."/>
            <person name="Heger A."/>
            <person name="Jurka J."/>
            <person name="Kamal M."/>
            <person name="Mauceli E."/>
            <person name="Searle S.M."/>
            <person name="Sharpe T."/>
            <person name="Baker M.L."/>
            <person name="Batzer M.A."/>
            <person name="Benos P.V."/>
            <person name="Belov K."/>
            <person name="Clamp M."/>
            <person name="Cook A."/>
            <person name="Cuff J."/>
            <person name="Das R."/>
            <person name="Davidow L."/>
            <person name="Deakin J.E."/>
            <person name="Fazzari M.J."/>
            <person name="Glass J.L."/>
            <person name="Grabherr M."/>
            <person name="Greally J.M."/>
            <person name="Gu W."/>
            <person name="Hore T.A."/>
            <person name="Huttley G.A."/>
            <person name="Kleber M."/>
            <person name="Jirtle R.L."/>
            <person name="Koina E."/>
            <person name="Lee J.T."/>
            <person name="Mahony S."/>
            <person name="Marra M.A."/>
            <person name="Miller R.D."/>
            <person name="Nicholls R.D."/>
            <person name="Oda M."/>
            <person name="Papenfuss A.T."/>
            <person name="Parra Z.E."/>
            <person name="Pollock D.D."/>
            <person name="Ray D.A."/>
            <person name="Schein J.E."/>
            <person name="Speed T.P."/>
            <person name="Thompson K."/>
            <person name="VandeBerg J.L."/>
            <person name="Wade C.M."/>
            <person name="Walker J.A."/>
            <person name="Waters P.D."/>
            <person name="Webber C."/>
            <person name="Weidman J.R."/>
            <person name="Xie X."/>
            <person name="Zody M.C."/>
            <person name="Baldwin J."/>
            <person name="Abdouelleil A."/>
            <person name="Abdulkadir J."/>
            <person name="Abebe A."/>
            <person name="Abera B."/>
            <person name="Abreu J."/>
            <person name="Acer S.C."/>
            <person name="Aftuck L."/>
            <person name="Alexander A."/>
            <person name="An P."/>
            <person name="Anderson E."/>
            <person name="Anderson S."/>
            <person name="Arachi H."/>
            <person name="Azer M."/>
            <person name="Bachantsang P."/>
            <person name="Barry A."/>
            <person name="Bayul T."/>
            <person name="Berlin A."/>
            <person name="Bessette D."/>
            <person name="Bloom T."/>
            <person name="Bloom T."/>
            <person name="Boguslavskiy L."/>
            <person name="Bonnet C."/>
            <person name="Boukhgalter B."/>
            <person name="Bourzgui I."/>
            <person name="Brown A."/>
            <person name="Cahill P."/>
            <person name="Channer S."/>
            <person name="Cheshatsang Y."/>
            <person name="Chuda L."/>
            <person name="Citroen M."/>
            <person name="Collymore A."/>
            <person name="Cooke P."/>
            <person name="Costello M."/>
            <person name="D'Aco K."/>
            <person name="Daza R."/>
            <person name="De Haan G."/>
            <person name="DeGray S."/>
            <person name="DeMaso C."/>
            <person name="Dhargay N."/>
            <person name="Dooley K."/>
            <person name="Dooley E."/>
            <person name="Doricent M."/>
            <person name="Dorje P."/>
            <person name="Dorjee K."/>
            <person name="Dupes A."/>
            <person name="Elong R."/>
            <person name="Falk J."/>
            <person name="Farina A."/>
            <person name="Faro S."/>
            <person name="Ferguson D."/>
            <person name="Fisher S."/>
            <person name="Foley C.D."/>
            <person name="Franke A."/>
            <person name="Friedrich D."/>
            <person name="Gadbois L."/>
            <person name="Gearin G."/>
            <person name="Gearin C.R."/>
            <person name="Giannoukos G."/>
            <person name="Goode T."/>
            <person name="Graham J."/>
            <person name="Grandbois E."/>
            <person name="Grewal S."/>
            <person name="Gyaltsen K."/>
            <person name="Hafez N."/>
            <person name="Hagos B."/>
            <person name="Hall J."/>
            <person name="Henson C."/>
            <person name="Hollinger A."/>
            <person name="Honan T."/>
            <person name="Huard M.D."/>
            <person name="Hughes L."/>
            <person name="Hurhula B."/>
            <person name="Husby M.E."/>
            <person name="Kamat A."/>
            <person name="Kanga B."/>
            <person name="Kashin S."/>
            <person name="Khazanovich D."/>
            <person name="Kisner P."/>
            <person name="Lance K."/>
            <person name="Lara M."/>
            <person name="Lee W."/>
            <person name="Lennon N."/>
            <person name="Letendre F."/>
            <person name="LeVine R."/>
            <person name="Lipovsky A."/>
            <person name="Liu X."/>
            <person name="Liu J."/>
            <person name="Liu S."/>
            <person name="Lokyitsang T."/>
            <person name="Lokyitsang Y."/>
            <person name="Lubonja R."/>
            <person name="Lui A."/>
            <person name="MacDonald P."/>
            <person name="Magnisalis V."/>
            <person name="Maru K."/>
            <person name="Matthews C."/>
            <person name="McCusker W."/>
            <person name="McDonough S."/>
            <person name="Mehta T."/>
            <person name="Meldrim J."/>
            <person name="Meneus L."/>
            <person name="Mihai O."/>
            <person name="Mihalev A."/>
            <person name="Mihova T."/>
            <person name="Mittelman R."/>
            <person name="Mlenga V."/>
            <person name="Montmayeur A."/>
            <person name="Mulrain L."/>
            <person name="Navidi A."/>
            <person name="Naylor J."/>
            <person name="Negash T."/>
            <person name="Nguyen T."/>
            <person name="Nguyen N."/>
            <person name="Nicol R."/>
            <person name="Norbu C."/>
            <person name="Norbu N."/>
            <person name="Novod N."/>
            <person name="O'Neill B."/>
            <person name="Osman S."/>
            <person name="Markiewicz E."/>
            <person name="Oyono O.L."/>
            <person name="Patti C."/>
            <person name="Phunkhang P."/>
            <person name="Pierre F."/>
            <person name="Priest M."/>
            <person name="Raghuraman S."/>
            <person name="Rege F."/>
            <person name="Reyes R."/>
            <person name="Rise C."/>
            <person name="Rogov P."/>
            <person name="Ross K."/>
            <person name="Ryan E."/>
            <person name="Settipalli S."/>
            <person name="Shea T."/>
            <person name="Sherpa N."/>
            <person name="Shi L."/>
            <person name="Shih D."/>
            <person name="Sparrow T."/>
            <person name="Spaulding J."/>
            <person name="Stalker J."/>
            <person name="Stange-Thomann N."/>
            <person name="Stavropoulos S."/>
            <person name="Stone C."/>
            <person name="Strader C."/>
            <person name="Tesfaye S."/>
            <person name="Thomson T."/>
            <person name="Thoulutsang Y."/>
            <person name="Thoulutsang D."/>
            <person name="Topham K."/>
            <person name="Topping I."/>
            <person name="Tsamla T."/>
            <person name="Vassiliev H."/>
            <person name="Vo A."/>
            <person name="Wangchuk T."/>
            <person name="Wangdi T."/>
            <person name="Weiand M."/>
            <person name="Wilkinson J."/>
            <person name="Wilson A."/>
            <person name="Yadav S."/>
            <person name="Young G."/>
            <person name="Yu Q."/>
            <person name="Zembek L."/>
            <person name="Zhong D."/>
            <person name="Zimmer A."/>
            <person name="Zwirko Z."/>
            <person name="Jaffe D.B."/>
            <person name="Alvarez P."/>
            <person name="Brockman W."/>
            <person name="Butler J."/>
            <person name="Chin C."/>
            <person name="Gnerre S."/>
            <person name="MacCallum I."/>
            <person name="Graves J.A."/>
            <person name="Ponting C.P."/>
            <person name="Breen M."/>
            <person name="Samollow P.B."/>
            <person name="Lander E.S."/>
            <person name="Lindblad-Toh K."/>
        </authorList>
    </citation>
    <scope>NUCLEOTIDE SEQUENCE [LARGE SCALE GENOMIC DNA]</scope>
</reference>
<comment type="subcellular location">
    <subcellularLocation>
        <location evidence="2">Cytoplasm</location>
    </subcellularLocation>
    <subcellularLocation>
        <location evidence="1">Nucleus</location>
    </subcellularLocation>
</comment>
<dbReference type="eggNOG" id="KOG0553">
    <property type="taxonomic scope" value="Eukaryota"/>
</dbReference>
<evidence type="ECO:0000256" key="1">
    <source>
        <dbReference type="ARBA" id="ARBA00004123"/>
    </source>
</evidence>
<keyword evidence="10" id="KW-0539">Nucleus</keyword>
<comment type="similarity">
    <text evidence="3">Belongs to the SGT family.</text>
</comment>
<keyword evidence="8" id="KW-0007">Acetylation</keyword>
<evidence type="ECO:0000256" key="10">
    <source>
        <dbReference type="ARBA" id="ARBA00023242"/>
    </source>
</evidence>
<dbReference type="GO" id="GO:0042802">
    <property type="term" value="F:identical protein binding"/>
    <property type="evidence" value="ECO:0007669"/>
    <property type="project" value="UniProtKB-ARBA"/>
</dbReference>